<keyword evidence="3" id="KW-1133">Transmembrane helix</keyword>
<dbReference type="PANTHER" id="PTHR30520:SF2">
    <property type="entry name" value="INNER MEMBRANE PROTEIN YFDC"/>
    <property type="match status" value="1"/>
</dbReference>
<sequence>MSTYNHDNHDCRERVILEEYEKLSPDLIFEIIRHDGEEELERKTKPLILSGLAAGIIISFSFYFKAILAMYVGHTLWAEAISGFGYTTGFLMVILGRLQLFTENTITTVLPFMKHPNMENLMKLFRLWAIVLSANFVGTFIAALFLWLPAFAQPGITEALSELSAHIMSVGAIDNIYRGIPAGILIAAIVWMIPMSRGFSFFTVLTFTYFISIGGFSHVVVGSCEAAYDVLVGNSSVADYFFKFLIPTGLGNILGGTGVFTLLVSAQVKAEKNS</sequence>
<evidence type="ECO:0000256" key="4">
    <source>
        <dbReference type="ARBA" id="ARBA00023136"/>
    </source>
</evidence>
<dbReference type="AlphaFoldDB" id="A0A930B7V3"/>
<evidence type="ECO:0000313" key="5">
    <source>
        <dbReference type="EMBL" id="MBF1129611.1"/>
    </source>
</evidence>
<comment type="caution">
    <text evidence="5">The sequence shown here is derived from an EMBL/GenBank/DDBJ whole genome shotgun (WGS) entry which is preliminary data.</text>
</comment>
<dbReference type="Gene3D" id="1.20.1080.10">
    <property type="entry name" value="Glycerol uptake facilitator protein"/>
    <property type="match status" value="1"/>
</dbReference>
<evidence type="ECO:0000256" key="2">
    <source>
        <dbReference type="ARBA" id="ARBA00022692"/>
    </source>
</evidence>
<dbReference type="GO" id="GO:0015499">
    <property type="term" value="F:formate transmembrane transporter activity"/>
    <property type="evidence" value="ECO:0007669"/>
    <property type="project" value="TreeGrafter"/>
</dbReference>
<name>A0A930B7V3_9FIRM</name>
<keyword evidence="4" id="KW-0472">Membrane</keyword>
<gene>
    <name evidence="5" type="ORF">HXL70_06150</name>
</gene>
<organism evidence="5 6">
    <name type="scientific">Dialister invisus</name>
    <dbReference type="NCBI Taxonomy" id="218538"/>
    <lineage>
        <taxon>Bacteria</taxon>
        <taxon>Bacillati</taxon>
        <taxon>Bacillota</taxon>
        <taxon>Negativicutes</taxon>
        <taxon>Veillonellales</taxon>
        <taxon>Veillonellaceae</taxon>
        <taxon>Dialister</taxon>
    </lineage>
</organism>
<keyword evidence="2" id="KW-0812">Transmembrane</keyword>
<dbReference type="RefSeq" id="WP_227137707.1">
    <property type="nucleotide sequence ID" value="NZ_CATVTA010000002.1"/>
</dbReference>
<dbReference type="InterPro" id="IPR000292">
    <property type="entry name" value="For/NO2_transpt"/>
</dbReference>
<evidence type="ECO:0000256" key="1">
    <source>
        <dbReference type="ARBA" id="ARBA00004141"/>
    </source>
</evidence>
<dbReference type="GO" id="GO:0005886">
    <property type="term" value="C:plasma membrane"/>
    <property type="evidence" value="ECO:0007669"/>
    <property type="project" value="TreeGrafter"/>
</dbReference>
<evidence type="ECO:0000313" key="6">
    <source>
        <dbReference type="Proteomes" id="UP000757890"/>
    </source>
</evidence>
<evidence type="ECO:0000256" key="3">
    <source>
        <dbReference type="ARBA" id="ARBA00022989"/>
    </source>
</evidence>
<protein>
    <submittedName>
        <fullName evidence="5">Formate/nitrite transporter family protein</fullName>
    </submittedName>
</protein>
<comment type="subcellular location">
    <subcellularLocation>
        <location evidence="1">Membrane</location>
        <topology evidence="1">Multi-pass membrane protein</topology>
    </subcellularLocation>
</comment>
<dbReference type="Pfam" id="PF01226">
    <property type="entry name" value="Form_Nir_trans"/>
    <property type="match status" value="1"/>
</dbReference>
<dbReference type="Proteomes" id="UP000757890">
    <property type="component" value="Unassembled WGS sequence"/>
</dbReference>
<dbReference type="InterPro" id="IPR023271">
    <property type="entry name" value="Aquaporin-like"/>
</dbReference>
<proteinExistence type="predicted"/>
<reference evidence="5" key="1">
    <citation type="submission" date="2020-04" db="EMBL/GenBank/DDBJ databases">
        <title>Deep metagenomics examines the oral microbiome during advanced dental caries in children, revealing novel taxa and co-occurrences with host molecules.</title>
        <authorList>
            <person name="Baker J.L."/>
            <person name="Morton J.T."/>
            <person name="Dinis M."/>
            <person name="Alvarez R."/>
            <person name="Tran N.C."/>
            <person name="Knight R."/>
            <person name="Edlund A."/>
        </authorList>
    </citation>
    <scope>NUCLEOTIDE SEQUENCE</scope>
    <source>
        <strain evidence="5">JCVI_32_bin.14</strain>
    </source>
</reference>
<dbReference type="EMBL" id="JABZMK010000036">
    <property type="protein sequence ID" value="MBF1129611.1"/>
    <property type="molecule type" value="Genomic_DNA"/>
</dbReference>
<dbReference type="PANTHER" id="PTHR30520">
    <property type="entry name" value="FORMATE TRANSPORTER-RELATED"/>
    <property type="match status" value="1"/>
</dbReference>
<accession>A0A930B7V3</accession>